<dbReference type="InterPro" id="IPR000863">
    <property type="entry name" value="Sulfotransferase_dom"/>
</dbReference>
<name>H8YYD9_9GAMM</name>
<dbReference type="eggNOG" id="COG0457">
    <property type="taxonomic scope" value="Bacteria"/>
</dbReference>
<evidence type="ECO:0000313" key="2">
    <source>
        <dbReference type="EMBL" id="EIC23465.1"/>
    </source>
</evidence>
<dbReference type="SUPFAM" id="SSF52540">
    <property type="entry name" value="P-loop containing nucleoside triphosphate hydrolases"/>
    <property type="match status" value="1"/>
</dbReference>
<dbReference type="RefSeq" id="WP_009147548.1">
    <property type="nucleotide sequence ID" value="NZ_CP121471.1"/>
</dbReference>
<accession>H8YYD9</accession>
<dbReference type="GO" id="GO:0008146">
    <property type="term" value="F:sulfotransferase activity"/>
    <property type="evidence" value="ECO:0007669"/>
    <property type="project" value="InterPro"/>
</dbReference>
<keyword evidence="3" id="KW-1185">Reference proteome</keyword>
<keyword evidence="2" id="KW-0808">Transferase</keyword>
<protein>
    <submittedName>
        <fullName evidence="2">Sulfotransferase family protein</fullName>
    </submittedName>
</protein>
<dbReference type="InterPro" id="IPR027417">
    <property type="entry name" value="P-loop_NTPase"/>
</dbReference>
<reference evidence="3" key="1">
    <citation type="submission" date="2011-06" db="EMBL/GenBank/DDBJ databases">
        <authorList>
            <consortium name="US DOE Joint Genome Institute (JGI-PGF)"/>
            <person name="Lucas S."/>
            <person name="Han J."/>
            <person name="Lapidus A."/>
            <person name="Cheng J.-F."/>
            <person name="Goodwin L."/>
            <person name="Pitluck S."/>
            <person name="Peters L."/>
            <person name="Land M.L."/>
            <person name="Hauser L."/>
            <person name="Vogl K."/>
            <person name="Liu Z."/>
            <person name="Overmann J."/>
            <person name="Frigaard N.-U."/>
            <person name="Bryant D.A."/>
            <person name="Woyke T.J."/>
        </authorList>
    </citation>
    <scope>NUCLEOTIDE SEQUENCE [LARGE SCALE GENOMIC DNA]</scope>
    <source>
        <strain evidence="3">970</strain>
    </source>
</reference>
<gene>
    <name evidence="2" type="ORF">Thi970DRAFT_01135</name>
</gene>
<reference evidence="2 3" key="2">
    <citation type="submission" date="2011-11" db="EMBL/GenBank/DDBJ databases">
        <authorList>
            <consortium name="US DOE Joint Genome Institute"/>
            <person name="Lucas S."/>
            <person name="Han J."/>
            <person name="Lapidus A."/>
            <person name="Cheng J.-F."/>
            <person name="Goodwin L."/>
            <person name="Pitluck S."/>
            <person name="Peters L."/>
            <person name="Ovchinnikova G."/>
            <person name="Zhang X."/>
            <person name="Detter J.C."/>
            <person name="Han C."/>
            <person name="Tapia R."/>
            <person name="Land M."/>
            <person name="Hauser L."/>
            <person name="Kyrpides N."/>
            <person name="Ivanova N."/>
            <person name="Pagani I."/>
            <person name="Vogl K."/>
            <person name="Liu Z."/>
            <person name="Overmann J."/>
            <person name="Frigaard N.-U."/>
            <person name="Bryant D."/>
            <person name="Woyke T."/>
        </authorList>
    </citation>
    <scope>NUCLEOTIDE SEQUENCE [LARGE SCALE GENOMIC DNA]</scope>
    <source>
        <strain evidence="2 3">970</strain>
    </source>
</reference>
<dbReference type="Pfam" id="PF00685">
    <property type="entry name" value="Sulfotransfer_1"/>
    <property type="match status" value="1"/>
</dbReference>
<evidence type="ECO:0000259" key="1">
    <source>
        <dbReference type="Pfam" id="PF00685"/>
    </source>
</evidence>
<organism evidence="2 3">
    <name type="scientific">Thiorhodovibrio frisius</name>
    <dbReference type="NCBI Taxonomy" id="631362"/>
    <lineage>
        <taxon>Bacteria</taxon>
        <taxon>Pseudomonadati</taxon>
        <taxon>Pseudomonadota</taxon>
        <taxon>Gammaproteobacteria</taxon>
        <taxon>Chromatiales</taxon>
        <taxon>Chromatiaceae</taxon>
        <taxon>Thiorhodovibrio</taxon>
    </lineage>
</organism>
<dbReference type="STRING" id="631362.Thi970DRAFT_01135"/>
<feature type="domain" description="Sulfotransferase" evidence="1">
    <location>
        <begin position="7"/>
        <end position="200"/>
    </location>
</feature>
<dbReference type="AlphaFoldDB" id="H8YYD9"/>
<sequence>MNKSMPVLINSLPKSGTNLVAKCLDIIGYSPVTESTTNKIFSLSSSAVLQKSIAAKLRRVLWGARLQQGYLVGLDSPVEMSRKVVQNRLLSMSGTTYCTGHLGYTDDILNLCLDNGIRPIVVIRDPRAVIASLVPFVMRRERHILYKYYTSIAEEDRYRAALKGVHRLNLNYQSMSVRCNAIQGWVFHEDVLLVKFEDLIGSKGGGNDSDQIKTISDICAHIGITLDSFDSVADKLFGEGKHTFRKGRIDSWKSEIPPRVIEEIESDLSDTLLAWGYR</sequence>
<dbReference type="OrthoDB" id="570215at2"/>
<dbReference type="HOGENOM" id="CLU_1000911_0_0_6"/>
<proteinExistence type="predicted"/>
<evidence type="ECO:0000313" key="3">
    <source>
        <dbReference type="Proteomes" id="UP000002964"/>
    </source>
</evidence>
<dbReference type="Proteomes" id="UP000002964">
    <property type="component" value="Unassembled WGS sequence"/>
</dbReference>
<dbReference type="Gene3D" id="3.40.50.300">
    <property type="entry name" value="P-loop containing nucleotide triphosphate hydrolases"/>
    <property type="match status" value="1"/>
</dbReference>
<dbReference type="EMBL" id="JH603168">
    <property type="protein sequence ID" value="EIC23465.1"/>
    <property type="molecule type" value="Genomic_DNA"/>
</dbReference>